<name>A0A194XJ43_MOLSC</name>
<evidence type="ECO:0000256" key="2">
    <source>
        <dbReference type="SAM" id="Phobius"/>
    </source>
</evidence>
<organism evidence="4 5">
    <name type="scientific">Mollisia scopiformis</name>
    <name type="common">Conifer needle endophyte fungus</name>
    <name type="synonym">Phialocephala scopiformis</name>
    <dbReference type="NCBI Taxonomy" id="149040"/>
    <lineage>
        <taxon>Eukaryota</taxon>
        <taxon>Fungi</taxon>
        <taxon>Dikarya</taxon>
        <taxon>Ascomycota</taxon>
        <taxon>Pezizomycotina</taxon>
        <taxon>Leotiomycetes</taxon>
        <taxon>Helotiales</taxon>
        <taxon>Mollisiaceae</taxon>
        <taxon>Mollisia</taxon>
    </lineage>
</organism>
<dbReference type="InterPro" id="IPR029058">
    <property type="entry name" value="AB_hydrolase_fold"/>
</dbReference>
<keyword evidence="2" id="KW-0812">Transmembrane</keyword>
<dbReference type="GeneID" id="28829264"/>
<evidence type="ECO:0000313" key="4">
    <source>
        <dbReference type="EMBL" id="KUJ19772.1"/>
    </source>
</evidence>
<dbReference type="InterPro" id="IPR013094">
    <property type="entry name" value="AB_hydrolase_3"/>
</dbReference>
<sequence>MSSTKPSSSYKAQQATIASMTLWDKLDIIPVILTVVTKTLLAALTFPFVSKTSRPKTYYRHVLLTAMRTFTARTNVRQQHYLSPPTDVAYTTFCKKHGLTPRSEVLEDGTRAHWIGEPGAEGLIVNFHGGGYTLPPTPGMFLFIHNLIQHLSAQGKSVSCLFLSYDLSPTAPYPRQLQQASALLSHILTTLHYSPHSILLTGDSAGANLALSLLSHLTHPHPDPAIPPVQMDGSLKGVVLTSPWISFEMNAESFERNGGRDVVSIQAGTTWSTAFLRCPWPHSSAIDAYNQPGGSLVSASWFKDYPSVVDEVLIVCGSDEVLVDGITDFQRKLKEGMGEERVRFVVGVDEYHDAPSLDLGLGYKESEEGVQAREIKRWIGSKF</sequence>
<proteinExistence type="predicted"/>
<feature type="transmembrane region" description="Helical" evidence="2">
    <location>
        <begin position="28"/>
        <end position="50"/>
    </location>
</feature>
<dbReference type="AlphaFoldDB" id="A0A194XJ43"/>
<dbReference type="RefSeq" id="XP_018074127.1">
    <property type="nucleotide sequence ID" value="XM_018219538.1"/>
</dbReference>
<dbReference type="Pfam" id="PF07859">
    <property type="entry name" value="Abhydrolase_3"/>
    <property type="match status" value="1"/>
</dbReference>
<dbReference type="GO" id="GO:0016787">
    <property type="term" value="F:hydrolase activity"/>
    <property type="evidence" value="ECO:0007669"/>
    <property type="project" value="UniProtKB-KW"/>
</dbReference>
<accession>A0A194XJ43</accession>
<dbReference type="Gene3D" id="3.40.50.1820">
    <property type="entry name" value="alpha/beta hydrolase"/>
    <property type="match status" value="1"/>
</dbReference>
<feature type="domain" description="Alpha/beta hydrolase fold-3" evidence="3">
    <location>
        <begin position="124"/>
        <end position="352"/>
    </location>
</feature>
<protein>
    <submittedName>
        <fullName evidence="4">Alpha/beta-hydrolase</fullName>
    </submittedName>
</protein>
<evidence type="ECO:0000259" key="3">
    <source>
        <dbReference type="Pfam" id="PF07859"/>
    </source>
</evidence>
<keyword evidence="5" id="KW-1185">Reference proteome</keyword>
<evidence type="ECO:0000313" key="5">
    <source>
        <dbReference type="Proteomes" id="UP000070700"/>
    </source>
</evidence>
<gene>
    <name evidence="4" type="ORF">LY89DRAFT_731027</name>
</gene>
<evidence type="ECO:0000256" key="1">
    <source>
        <dbReference type="ARBA" id="ARBA00022801"/>
    </source>
</evidence>
<dbReference type="Proteomes" id="UP000070700">
    <property type="component" value="Unassembled WGS sequence"/>
</dbReference>
<dbReference type="InterPro" id="IPR050300">
    <property type="entry name" value="GDXG_lipolytic_enzyme"/>
</dbReference>
<dbReference type="InParanoid" id="A0A194XJ43"/>
<keyword evidence="1 4" id="KW-0378">Hydrolase</keyword>
<dbReference type="KEGG" id="psco:LY89DRAFT_731027"/>
<dbReference type="OrthoDB" id="2152029at2759"/>
<dbReference type="PANTHER" id="PTHR48081">
    <property type="entry name" value="AB HYDROLASE SUPERFAMILY PROTEIN C4A8.06C"/>
    <property type="match status" value="1"/>
</dbReference>
<dbReference type="SUPFAM" id="SSF53474">
    <property type="entry name" value="alpha/beta-Hydrolases"/>
    <property type="match status" value="1"/>
</dbReference>
<reference evidence="4 5" key="1">
    <citation type="submission" date="2015-10" db="EMBL/GenBank/DDBJ databases">
        <title>Full genome of DAOMC 229536 Phialocephala scopiformis, a fungal endophyte of spruce producing the potent anti-insectan compound rugulosin.</title>
        <authorList>
            <consortium name="DOE Joint Genome Institute"/>
            <person name="Walker A.K."/>
            <person name="Frasz S.L."/>
            <person name="Seifert K.A."/>
            <person name="Miller J.D."/>
            <person name="Mondo S.J."/>
            <person name="Labutti K."/>
            <person name="Lipzen A."/>
            <person name="Dockter R."/>
            <person name="Kennedy M."/>
            <person name="Grigoriev I.V."/>
            <person name="Spatafora J.W."/>
        </authorList>
    </citation>
    <scope>NUCLEOTIDE SEQUENCE [LARGE SCALE GENOMIC DNA]</scope>
    <source>
        <strain evidence="4 5">CBS 120377</strain>
    </source>
</reference>
<keyword evidence="2" id="KW-1133">Transmembrane helix</keyword>
<dbReference type="EMBL" id="KQ947410">
    <property type="protein sequence ID" value="KUJ19772.1"/>
    <property type="molecule type" value="Genomic_DNA"/>
</dbReference>
<keyword evidence="2" id="KW-0472">Membrane</keyword>
<dbReference type="PANTHER" id="PTHR48081:SF31">
    <property type="entry name" value="STERYL ACETYL HYDROLASE MUG81-RELATED"/>
    <property type="match status" value="1"/>
</dbReference>
<dbReference type="FunCoup" id="A0A194XJ43">
    <property type="interactions" value="17"/>
</dbReference>